<accession>A0A6M4JFW0</accession>
<dbReference type="RefSeq" id="WP_171112425.1">
    <property type="nucleotide sequence ID" value="NZ_CP053097.1"/>
</dbReference>
<evidence type="ECO:0000256" key="1">
    <source>
        <dbReference type="SAM" id="Phobius"/>
    </source>
</evidence>
<feature type="transmembrane region" description="Helical" evidence="1">
    <location>
        <begin position="31"/>
        <end position="53"/>
    </location>
</feature>
<dbReference type="EMBL" id="CP053097">
    <property type="protein sequence ID" value="QJR43912.1"/>
    <property type="molecule type" value="Genomic_DNA"/>
</dbReference>
<keyword evidence="1" id="KW-1133">Transmembrane helix</keyword>
<evidence type="ECO:0000313" key="3">
    <source>
        <dbReference type="Proteomes" id="UP000502118"/>
    </source>
</evidence>
<keyword evidence="1" id="KW-0472">Membrane</keyword>
<dbReference type="Proteomes" id="UP000502118">
    <property type="component" value="Chromosome"/>
</dbReference>
<sequence length="133" mass="15739">MNNKNTLNFDELKDTSEKIVFYRKKFIISRFIYILIALTIMIISSLQILLNLFAIKWNNSETLKLLFLIIAIISTIVVFLQSVLLFFDFKNTREKNLAKLRDIQRLKENYLKNPEELNISQMANAIYDIDKDN</sequence>
<gene>
    <name evidence="2" type="ORF">HLA92_00365</name>
</gene>
<protein>
    <recommendedName>
        <fullName evidence="4">DUF4231 domain-containing protein</fullName>
    </recommendedName>
</protein>
<feature type="transmembrane region" description="Helical" evidence="1">
    <location>
        <begin position="65"/>
        <end position="87"/>
    </location>
</feature>
<keyword evidence="3" id="KW-1185">Reference proteome</keyword>
<name>A0A6M4JFW0_9MOLU</name>
<evidence type="ECO:0008006" key="4">
    <source>
        <dbReference type="Google" id="ProtNLM"/>
    </source>
</evidence>
<dbReference type="KEGG" id="mmio:HLA92_00365"/>
<organism evidence="2 3">
    <name type="scientific">Mycoplasma miroungirhinis</name>
    <dbReference type="NCBI Taxonomy" id="754516"/>
    <lineage>
        <taxon>Bacteria</taxon>
        <taxon>Bacillati</taxon>
        <taxon>Mycoplasmatota</taxon>
        <taxon>Mollicutes</taxon>
        <taxon>Mycoplasmataceae</taxon>
        <taxon>Mycoplasma</taxon>
    </lineage>
</organism>
<proteinExistence type="predicted"/>
<dbReference type="AlphaFoldDB" id="A0A6M4JFW0"/>
<evidence type="ECO:0000313" key="2">
    <source>
        <dbReference type="EMBL" id="QJR43912.1"/>
    </source>
</evidence>
<reference evidence="2 3" key="1">
    <citation type="submission" date="2020-05" db="EMBL/GenBank/DDBJ databases">
        <title>Novel Mycoplasma species detected in Mirounga angustirostris (northern elephant seal) from the USA.</title>
        <authorList>
            <person name="Volokhov D.V."/>
        </authorList>
    </citation>
    <scope>NUCLEOTIDE SEQUENCE [LARGE SCALE GENOMIC DNA]</scope>
    <source>
        <strain evidence="2 3">Mirounga ES2806-NAS</strain>
    </source>
</reference>
<keyword evidence="1" id="KW-0812">Transmembrane</keyword>